<accession>A0ABX1H6S2</accession>
<reference evidence="8 9" key="1">
    <citation type="submission" date="2020-04" db="EMBL/GenBank/DDBJ databases">
        <title>Phylogenetic Diversity and Antibacterial Activity against Ralstonia solanacearum of Endophytic Actinomycete Isolated from Moss.</title>
        <authorList>
            <person name="Zhuang X."/>
        </authorList>
    </citation>
    <scope>NUCLEOTIDE SEQUENCE [LARGE SCALE GENOMIC DNA]</scope>
    <source>
        <strain evidence="8 9">LD120</strain>
    </source>
</reference>
<dbReference type="EMBL" id="JAAWWP010000010">
    <property type="protein sequence ID" value="NKI42934.1"/>
    <property type="molecule type" value="Genomic_DNA"/>
</dbReference>
<evidence type="ECO:0000256" key="5">
    <source>
        <dbReference type="ARBA" id="ARBA00023136"/>
    </source>
</evidence>
<dbReference type="Gene3D" id="1.20.1250.20">
    <property type="entry name" value="MFS general substrate transporter like domains"/>
    <property type="match status" value="1"/>
</dbReference>
<feature type="transmembrane region" description="Helical" evidence="7">
    <location>
        <begin position="337"/>
        <end position="358"/>
    </location>
</feature>
<feature type="transmembrane region" description="Helical" evidence="7">
    <location>
        <begin position="170"/>
        <end position="187"/>
    </location>
</feature>
<evidence type="ECO:0000256" key="7">
    <source>
        <dbReference type="SAM" id="Phobius"/>
    </source>
</evidence>
<feature type="transmembrane region" description="Helical" evidence="7">
    <location>
        <begin position="305"/>
        <end position="325"/>
    </location>
</feature>
<proteinExistence type="predicted"/>
<name>A0ABX1H6S2_9ACTN</name>
<evidence type="ECO:0000256" key="3">
    <source>
        <dbReference type="ARBA" id="ARBA00022692"/>
    </source>
</evidence>
<evidence type="ECO:0000313" key="8">
    <source>
        <dbReference type="EMBL" id="NKI42934.1"/>
    </source>
</evidence>
<dbReference type="InterPro" id="IPR011701">
    <property type="entry name" value="MFS"/>
</dbReference>
<keyword evidence="4 7" id="KW-1133">Transmembrane helix</keyword>
<evidence type="ECO:0000256" key="2">
    <source>
        <dbReference type="ARBA" id="ARBA00022475"/>
    </source>
</evidence>
<dbReference type="SUPFAM" id="SSF103473">
    <property type="entry name" value="MFS general substrate transporter"/>
    <property type="match status" value="1"/>
</dbReference>
<sequence length="467" mass="49036">MTRSAGSPVLASRDVALLWGTTICDSGATWIIRIVIFVQVLEHHSTSALAVVELVGVLPSLLFMPLAGTIADRYSARVLSLIAMTAQTLCTGALFLAFDHGPAAIAPVYALLTLANSLWPPARQTWLYLMVAPHQRTAANGAIGSVQGLMTVVGGAAGGVLTAWQPGGTILVALGVQTVAVLAVSFVRTPGRTSAHRTGTDGHPRPETGRQTAAAQATPQPESTPVTGKQHDGPSTRLPRPPIDTEEAARPSLRREVREGVTVVGRYPLARSLIWVGLAWGFISGGFNVLVAGLALNVLHGDSSVLSLFYVVDGTAVLVGSLLAARIRRTRHLRYYALAYVGQGVFWALMFTSGHIWLGAALFGAMRLVSGVIIALDTTILLDTVPEAFRGRVTSLHMTSYNAVSQLSLAVISGLLAVVGIEPVGIATGVLSALVGLLWWTTTARHNHAAYLGAASPQPTATASLPR</sequence>
<evidence type="ECO:0000313" key="9">
    <source>
        <dbReference type="Proteomes" id="UP000772196"/>
    </source>
</evidence>
<dbReference type="RefSeq" id="WP_168540465.1">
    <property type="nucleotide sequence ID" value="NZ_JAAWWP010000010.1"/>
</dbReference>
<dbReference type="Pfam" id="PF07690">
    <property type="entry name" value="MFS_1"/>
    <property type="match status" value="1"/>
</dbReference>
<keyword evidence="5 7" id="KW-0472">Membrane</keyword>
<feature type="compositionally biased region" description="Basic and acidic residues" evidence="6">
    <location>
        <begin position="198"/>
        <end position="208"/>
    </location>
</feature>
<feature type="transmembrane region" description="Helical" evidence="7">
    <location>
        <begin position="16"/>
        <end position="41"/>
    </location>
</feature>
<feature type="transmembrane region" description="Helical" evidence="7">
    <location>
        <begin position="104"/>
        <end position="122"/>
    </location>
</feature>
<feature type="compositionally biased region" description="Low complexity" evidence="6">
    <location>
        <begin position="211"/>
        <end position="225"/>
    </location>
</feature>
<dbReference type="PANTHER" id="PTHR23513:SF6">
    <property type="entry name" value="MAJOR FACILITATOR SUPERFAMILY ASSOCIATED DOMAIN-CONTAINING PROTEIN"/>
    <property type="match status" value="1"/>
</dbReference>
<feature type="transmembrane region" description="Helical" evidence="7">
    <location>
        <begin position="47"/>
        <end position="66"/>
    </location>
</feature>
<evidence type="ECO:0000256" key="4">
    <source>
        <dbReference type="ARBA" id="ARBA00022989"/>
    </source>
</evidence>
<dbReference type="Proteomes" id="UP000772196">
    <property type="component" value="Unassembled WGS sequence"/>
</dbReference>
<feature type="transmembrane region" description="Helical" evidence="7">
    <location>
        <begin position="407"/>
        <end position="440"/>
    </location>
</feature>
<feature type="transmembrane region" description="Helical" evidence="7">
    <location>
        <begin position="273"/>
        <end position="299"/>
    </location>
</feature>
<feature type="transmembrane region" description="Helical" evidence="7">
    <location>
        <begin position="142"/>
        <end position="164"/>
    </location>
</feature>
<comment type="subcellular location">
    <subcellularLocation>
        <location evidence="1">Cell membrane</location>
        <topology evidence="1">Multi-pass membrane protein</topology>
    </subcellularLocation>
</comment>
<evidence type="ECO:0000256" key="6">
    <source>
        <dbReference type="SAM" id="MobiDB-lite"/>
    </source>
</evidence>
<keyword evidence="3 7" id="KW-0812">Transmembrane</keyword>
<evidence type="ECO:0000256" key="1">
    <source>
        <dbReference type="ARBA" id="ARBA00004651"/>
    </source>
</evidence>
<comment type="caution">
    <text evidence="8">The sequence shown here is derived from an EMBL/GenBank/DDBJ whole genome shotgun (WGS) entry which is preliminary data.</text>
</comment>
<feature type="region of interest" description="Disordered" evidence="6">
    <location>
        <begin position="192"/>
        <end position="253"/>
    </location>
</feature>
<protein>
    <submittedName>
        <fullName evidence="8">MFS transporter</fullName>
    </submittedName>
</protein>
<dbReference type="PANTHER" id="PTHR23513">
    <property type="entry name" value="INTEGRAL MEMBRANE EFFLUX PROTEIN-RELATED"/>
    <property type="match status" value="1"/>
</dbReference>
<organism evidence="8 9">
    <name type="scientific">Streptomyces physcomitrii</name>
    <dbReference type="NCBI Taxonomy" id="2724184"/>
    <lineage>
        <taxon>Bacteria</taxon>
        <taxon>Bacillati</taxon>
        <taxon>Actinomycetota</taxon>
        <taxon>Actinomycetes</taxon>
        <taxon>Kitasatosporales</taxon>
        <taxon>Streptomycetaceae</taxon>
        <taxon>Streptomyces</taxon>
    </lineage>
</organism>
<keyword evidence="9" id="KW-1185">Reference proteome</keyword>
<keyword evidence="2" id="KW-1003">Cell membrane</keyword>
<dbReference type="InterPro" id="IPR036259">
    <property type="entry name" value="MFS_trans_sf"/>
</dbReference>
<gene>
    <name evidence="8" type="ORF">HFV08_17165</name>
</gene>
<dbReference type="CDD" id="cd06173">
    <property type="entry name" value="MFS_MefA_like"/>
    <property type="match status" value="1"/>
</dbReference>